<feature type="chain" id="PRO_5038617873" description="Delta-60 repeat protein" evidence="1">
    <location>
        <begin position="29"/>
        <end position="860"/>
    </location>
</feature>
<organism evidence="2 3">
    <name type="scientific">Paraconexibacter algicola</name>
    <dbReference type="NCBI Taxonomy" id="2133960"/>
    <lineage>
        <taxon>Bacteria</taxon>
        <taxon>Bacillati</taxon>
        <taxon>Actinomycetota</taxon>
        <taxon>Thermoleophilia</taxon>
        <taxon>Solirubrobacterales</taxon>
        <taxon>Paraconexibacteraceae</taxon>
        <taxon>Paraconexibacter</taxon>
    </lineage>
</organism>
<dbReference type="NCBIfam" id="TIGR02608">
    <property type="entry name" value="delta_60_rpt"/>
    <property type="match status" value="4"/>
</dbReference>
<comment type="caution">
    <text evidence="2">The sequence shown here is derived from an EMBL/GenBank/DDBJ whole genome shotgun (WGS) entry which is preliminary data.</text>
</comment>
<dbReference type="Gene3D" id="2.80.10.50">
    <property type="match status" value="2"/>
</dbReference>
<protein>
    <recommendedName>
        <fullName evidence="4">Delta-60 repeat protein</fullName>
    </recommendedName>
</protein>
<dbReference type="InterPro" id="IPR013431">
    <property type="entry name" value="Delta_60_rpt"/>
</dbReference>
<evidence type="ECO:0000256" key="1">
    <source>
        <dbReference type="SAM" id="SignalP"/>
    </source>
</evidence>
<dbReference type="Pfam" id="PF17164">
    <property type="entry name" value="DUF5122"/>
    <property type="match status" value="2"/>
</dbReference>
<accession>A0A2T4UKF9</accession>
<evidence type="ECO:0008006" key="4">
    <source>
        <dbReference type="Google" id="ProtNLM"/>
    </source>
</evidence>
<name>A0A2T4UKF9_9ACTN</name>
<dbReference type="InterPro" id="IPR011048">
    <property type="entry name" value="Haem_d1_sf"/>
</dbReference>
<evidence type="ECO:0000313" key="2">
    <source>
        <dbReference type="EMBL" id="PTL59697.1"/>
    </source>
</evidence>
<evidence type="ECO:0000313" key="3">
    <source>
        <dbReference type="Proteomes" id="UP000240739"/>
    </source>
</evidence>
<dbReference type="SUPFAM" id="SSF51004">
    <property type="entry name" value="C-terminal (heme d1) domain of cytochrome cd1-nitrite reductase"/>
    <property type="match status" value="1"/>
</dbReference>
<dbReference type="RefSeq" id="WP_107568340.1">
    <property type="nucleotide sequence ID" value="NZ_PYYB01000001.1"/>
</dbReference>
<dbReference type="Proteomes" id="UP000240739">
    <property type="component" value="Unassembled WGS sequence"/>
</dbReference>
<proteinExistence type="predicted"/>
<reference evidence="2 3" key="1">
    <citation type="submission" date="2018-03" db="EMBL/GenBank/DDBJ databases">
        <title>Aquarubrobacter algicola gen. nov., sp. nov., a novel actinobacterium isolated from shallow eutrophic lake during the end of cyanobacterial harmful algal blooms.</title>
        <authorList>
            <person name="Chun S.J."/>
        </authorList>
    </citation>
    <scope>NUCLEOTIDE SEQUENCE [LARGE SCALE GENOMIC DNA]</scope>
    <source>
        <strain evidence="2 3">Seoho-28</strain>
    </source>
</reference>
<keyword evidence="3" id="KW-1185">Reference proteome</keyword>
<dbReference type="AlphaFoldDB" id="A0A2T4UKF9"/>
<keyword evidence="1" id="KW-0732">Signal</keyword>
<feature type="signal peptide" evidence="1">
    <location>
        <begin position="1"/>
        <end position="28"/>
    </location>
</feature>
<gene>
    <name evidence="2" type="ORF">C7Y72_08555</name>
</gene>
<sequence>MPAGSRAARATAASVAVGLLAVATVAPSAAVAQKAKPASFVLAAPAPGDVSYGVVQVRRTSTKVPRSRPGATRAVGQTVGTLGIDIRSSAWKRLRRTTKVYVATAPVQGQGSAAVRNVLVFLVRKKTKATTPKTASFTVKVTNATANRSFWVRSVSAKTGRATTFTVRNALTTALGNWSGYLKVLGARNALRAAHRPIDVHGRFRQAPPQTAGTISTGGAKMNARTRTMYELIFGTLGEPLSYQAAKKSPAVVDFIRAELGNAAVATRWADVAKRLPLQVPDTYAAAARTEAQFVRVPRTRITARQVTIRDQVNSTQQAAIEAPRITAPTVPGTRITVQITGSGSGALVSAGGEISCPPVCSHLFVTGDSVDLDAKPAAGSEIASFEGCTKGNPNKGETCRVGLVTDRPGPSLIVAANFRPKVPATGGGGAPDVSGLPPATLDPTFGLGGVESLPFSQGGMPRSAYVNRIATGPDGKFVLIGLRERGSAYDWATARYTANGALDTYGSGGTATFIESGIDLGGRDAAVAPSGRILLVGETTALGDVRVYGLTPAGTPDGTFGSSGLASIPVPGALRVRGQAVAIQPDGRIVVAGDYADGISSRVFAARFTADGTPDPTFDNGGDGLVTLPANACDIAGGGGSGCQITDMAMQTAGGALTGLVLSGFTIDSARPGYSEGVVLRLAPQSGAGDVQVDALWGDAGTPGRRVLDPDRVASATAIVGEPDGSLVLSGRTSANPRPQCTVAKITPQGGVDTAFGAGGSITLALPDGCEAPGLARRAAGGYVIAGSDFALDTHAVLGRVSASGQPDSAFAAGGVRTVPSAGSPGFFNDVVVVGDRIVAAGGAFPYPHRFQIAGYTGG</sequence>
<dbReference type="EMBL" id="PYYB01000001">
    <property type="protein sequence ID" value="PTL59697.1"/>
    <property type="molecule type" value="Genomic_DNA"/>
</dbReference>
<dbReference type="OrthoDB" id="9805017at2"/>